<dbReference type="NCBIfam" id="TIGR00125">
    <property type="entry name" value="cyt_tran_rel"/>
    <property type="match status" value="1"/>
</dbReference>
<accession>A0A4R0RQC4</accession>
<dbReference type="AlphaFoldDB" id="A0A4R0RQC4"/>
<feature type="region of interest" description="Disordered" evidence="2">
    <location>
        <begin position="228"/>
        <end position="311"/>
    </location>
</feature>
<dbReference type="InterPro" id="IPR014729">
    <property type="entry name" value="Rossmann-like_a/b/a_fold"/>
</dbReference>
<dbReference type="Proteomes" id="UP000292702">
    <property type="component" value="Unassembled WGS sequence"/>
</dbReference>
<dbReference type="PANTHER" id="PTHR10739:SF13">
    <property type="entry name" value="CHOLINE-PHOSPHATE CYTIDYLYLTRANSFERASE"/>
    <property type="match status" value="1"/>
</dbReference>
<organism evidence="4 5">
    <name type="scientific">Steccherinum ochraceum</name>
    <dbReference type="NCBI Taxonomy" id="92696"/>
    <lineage>
        <taxon>Eukaryota</taxon>
        <taxon>Fungi</taxon>
        <taxon>Dikarya</taxon>
        <taxon>Basidiomycota</taxon>
        <taxon>Agaricomycotina</taxon>
        <taxon>Agaricomycetes</taxon>
        <taxon>Polyporales</taxon>
        <taxon>Steccherinaceae</taxon>
        <taxon>Steccherinum</taxon>
    </lineage>
</organism>
<reference evidence="4 5" key="1">
    <citation type="submission" date="2018-11" db="EMBL/GenBank/DDBJ databases">
        <title>Genome assembly of Steccherinum ochraceum LE-BIN_3174, the white-rot fungus of the Steccherinaceae family (The Residual Polyporoid clade, Polyporales, Basidiomycota).</title>
        <authorList>
            <person name="Fedorova T.V."/>
            <person name="Glazunova O.A."/>
            <person name="Landesman E.O."/>
            <person name="Moiseenko K.V."/>
            <person name="Psurtseva N.V."/>
            <person name="Savinova O.S."/>
            <person name="Shakhova N.V."/>
            <person name="Tyazhelova T.V."/>
            <person name="Vasina D.V."/>
        </authorList>
    </citation>
    <scope>NUCLEOTIDE SEQUENCE [LARGE SCALE GENOMIC DNA]</scope>
    <source>
        <strain evidence="4 5">LE-BIN_3174</strain>
    </source>
</reference>
<feature type="compositionally biased region" description="Polar residues" evidence="2">
    <location>
        <begin position="240"/>
        <end position="249"/>
    </location>
</feature>
<dbReference type="Pfam" id="PF01467">
    <property type="entry name" value="CTP_transf_like"/>
    <property type="match status" value="1"/>
</dbReference>
<evidence type="ECO:0000256" key="2">
    <source>
        <dbReference type="SAM" id="MobiDB-lite"/>
    </source>
</evidence>
<evidence type="ECO:0000313" key="5">
    <source>
        <dbReference type="Proteomes" id="UP000292702"/>
    </source>
</evidence>
<gene>
    <name evidence="4" type="ORF">EIP91_012209</name>
</gene>
<evidence type="ECO:0000256" key="1">
    <source>
        <dbReference type="ARBA" id="ARBA00026101"/>
    </source>
</evidence>
<feature type="compositionally biased region" description="Basic and acidic residues" evidence="2">
    <location>
        <begin position="288"/>
        <end position="304"/>
    </location>
</feature>
<feature type="compositionally biased region" description="Polar residues" evidence="2">
    <location>
        <begin position="276"/>
        <end position="287"/>
    </location>
</feature>
<proteinExistence type="predicted"/>
<dbReference type="PANTHER" id="PTHR10739">
    <property type="entry name" value="CYTIDYLYLTRANSFERASE"/>
    <property type="match status" value="1"/>
</dbReference>
<dbReference type="SUPFAM" id="SSF52374">
    <property type="entry name" value="Nucleotidylyl transferase"/>
    <property type="match status" value="1"/>
</dbReference>
<dbReference type="GO" id="GO:0004105">
    <property type="term" value="F:choline-phosphate cytidylyltransferase activity"/>
    <property type="evidence" value="ECO:0007669"/>
    <property type="project" value="UniProtKB-EC"/>
</dbReference>
<evidence type="ECO:0000259" key="3">
    <source>
        <dbReference type="Pfam" id="PF01467"/>
    </source>
</evidence>
<dbReference type="STRING" id="92696.A0A4R0RQC4"/>
<dbReference type="InterPro" id="IPR004821">
    <property type="entry name" value="Cyt_trans-like"/>
</dbReference>
<dbReference type="OrthoDB" id="17102at2759"/>
<dbReference type="Gene3D" id="3.40.50.620">
    <property type="entry name" value="HUPs"/>
    <property type="match status" value="1"/>
</dbReference>
<name>A0A4R0RQC4_9APHY</name>
<comment type="caution">
    <text evidence="4">The sequence shown here is derived from an EMBL/GenBank/DDBJ whole genome shotgun (WGS) entry which is preliminary data.</text>
</comment>
<dbReference type="GO" id="GO:0005635">
    <property type="term" value="C:nuclear envelope"/>
    <property type="evidence" value="ECO:0007669"/>
    <property type="project" value="TreeGrafter"/>
</dbReference>
<keyword evidence="5" id="KW-1185">Reference proteome</keyword>
<evidence type="ECO:0000313" key="4">
    <source>
        <dbReference type="EMBL" id="TCD67579.1"/>
    </source>
</evidence>
<sequence>MATRRSLDGSSVLSTDDLADYDVISSDGHRSLESSIADLGRVEDRIAEDIHEPPPTQMARENFFTPALSVEDIQTYVKRGIAATGAGFRVHENSGIEAEERIVRVYVDGKFDGFNIAHALQLRQAKLSFPLVHLMVGVYADSVCEQNESPATTPHLERCELVRHCRWVDEVVPEAPWRIDEEFLKARRIHYVAYDEGTSIDPAFDKERLKGYDLVKSLRKTIPTQRTTGMAVPVAERSKSQTPIPSRQGTLRGAPSSLKHELRETRRSMAKVVLQDPSSNEQETESTPWREPDDAEPQEPRVDEFGTGIGV</sequence>
<dbReference type="InterPro" id="IPR045049">
    <property type="entry name" value="Pcy1-like"/>
</dbReference>
<dbReference type="GO" id="GO:0031210">
    <property type="term" value="F:phosphatidylcholine binding"/>
    <property type="evidence" value="ECO:0007669"/>
    <property type="project" value="TreeGrafter"/>
</dbReference>
<dbReference type="EMBL" id="RWJN01000092">
    <property type="protein sequence ID" value="TCD67579.1"/>
    <property type="molecule type" value="Genomic_DNA"/>
</dbReference>
<feature type="domain" description="Cytidyltransferase-like" evidence="3">
    <location>
        <begin position="106"/>
        <end position="227"/>
    </location>
</feature>
<feature type="compositionally biased region" description="Basic and acidic residues" evidence="2">
    <location>
        <begin position="258"/>
        <end position="267"/>
    </location>
</feature>
<dbReference type="EC" id="2.7.7.15" evidence="1"/>
<protein>
    <recommendedName>
        <fullName evidence="1">choline-phosphate cytidylyltransferase</fullName>
        <ecNumber evidence="1">2.7.7.15</ecNumber>
    </recommendedName>
</protein>